<dbReference type="PANTHER" id="PTHR34825:SF1">
    <property type="entry name" value="AAA-ATPASE-LIKE DOMAIN-CONTAINING PROTEIN"/>
    <property type="match status" value="1"/>
</dbReference>
<dbReference type="Proteomes" id="UP000823935">
    <property type="component" value="Unassembled WGS sequence"/>
</dbReference>
<feature type="domain" description="AAA-ATPase-like" evidence="1">
    <location>
        <begin position="18"/>
        <end position="208"/>
    </location>
</feature>
<dbReference type="Pfam" id="PF08011">
    <property type="entry name" value="PDDEXK_9"/>
    <property type="match status" value="1"/>
</dbReference>
<protein>
    <submittedName>
        <fullName evidence="2">AAA family ATPase</fullName>
    </submittedName>
</protein>
<reference evidence="2" key="1">
    <citation type="submission" date="2020-10" db="EMBL/GenBank/DDBJ databases">
        <authorList>
            <person name="Gilroy R."/>
        </authorList>
    </citation>
    <scope>NUCLEOTIDE SEQUENCE</scope>
    <source>
        <strain evidence="2">CHK190-19873</strain>
    </source>
</reference>
<dbReference type="InterPro" id="IPR012547">
    <property type="entry name" value="PDDEXK_9"/>
</dbReference>
<evidence type="ECO:0000313" key="2">
    <source>
        <dbReference type="EMBL" id="HIS32183.1"/>
    </source>
</evidence>
<dbReference type="SUPFAM" id="SSF52540">
    <property type="entry name" value="P-loop containing nucleoside triphosphate hydrolases"/>
    <property type="match status" value="1"/>
</dbReference>
<evidence type="ECO:0000313" key="3">
    <source>
        <dbReference type="Proteomes" id="UP000823935"/>
    </source>
</evidence>
<organism evidence="2 3">
    <name type="scientific">Candidatus Limivivens intestinipullorum</name>
    <dbReference type="NCBI Taxonomy" id="2840858"/>
    <lineage>
        <taxon>Bacteria</taxon>
        <taxon>Bacillati</taxon>
        <taxon>Bacillota</taxon>
        <taxon>Clostridia</taxon>
        <taxon>Lachnospirales</taxon>
        <taxon>Lachnospiraceae</taxon>
        <taxon>Lachnospiraceae incertae sedis</taxon>
        <taxon>Candidatus Limivivens</taxon>
    </lineage>
</organism>
<gene>
    <name evidence="2" type="ORF">IAB44_11675</name>
</gene>
<dbReference type="Gene3D" id="3.40.50.300">
    <property type="entry name" value="P-loop containing nucleotide triphosphate hydrolases"/>
    <property type="match status" value="1"/>
</dbReference>
<dbReference type="EMBL" id="DVIQ01000073">
    <property type="protein sequence ID" value="HIS32183.1"/>
    <property type="molecule type" value="Genomic_DNA"/>
</dbReference>
<sequence length="546" mass="63170">MGIYLNSRTAYTLYKSETEKTYFVDKSKLLEELFPLVQTGNNHICITRPRRFGKTVMANMIGAFFSKAQDAQDIFQTLQIAKAKDYAKYRNQFSVIQISLNELGGRCGSYGEYIGRIEKRLVRDLKRAYPKAEIEDGESVSDVLLEIYASDDTARFIFVLDEWDFIFHQSFITEQDKKAYLTFLRELLKDKPYVVLAYMTGILPIAKYSSGSELNMFSEFTLASEERFSEYFGFTENEVDELFERYREYNSKPPQVSREGLKLWYDGYHTKTGERLYNPRSVVMSLSNNNLGNYWTSSGPYDEIFYYIRNNVDAVRDDLALMVSGASVPVRIQEYAATAQELRTKEEILSAMVVYGFLSYENGTVSIPNKELMDQFADMIKREASLGYVYRLAKESERMLRATLAGDIKTMEEILELAHDTETPILSYNHETELSAVVNLVYLAARDIYRVEREEKAGKGFVDFVFYPELPAATDGIILELKVDHSPEEAIAQIKEKNYVLSFMGRMEQKRRKTERILLVGIGYDKEKKKHHCKVEEWKTLDSFRG</sequence>
<name>A0A9D1EUI2_9FIRM</name>
<dbReference type="InterPro" id="IPR018631">
    <property type="entry name" value="AAA-ATPase-like_dom"/>
</dbReference>
<accession>A0A9D1EUI2</accession>
<proteinExistence type="predicted"/>
<evidence type="ECO:0000259" key="1">
    <source>
        <dbReference type="Pfam" id="PF09820"/>
    </source>
</evidence>
<dbReference type="AlphaFoldDB" id="A0A9D1EUI2"/>
<reference evidence="2" key="2">
    <citation type="journal article" date="2021" name="PeerJ">
        <title>Extensive microbial diversity within the chicken gut microbiome revealed by metagenomics and culture.</title>
        <authorList>
            <person name="Gilroy R."/>
            <person name="Ravi A."/>
            <person name="Getino M."/>
            <person name="Pursley I."/>
            <person name="Horton D.L."/>
            <person name="Alikhan N.F."/>
            <person name="Baker D."/>
            <person name="Gharbi K."/>
            <person name="Hall N."/>
            <person name="Watson M."/>
            <person name="Adriaenssens E.M."/>
            <person name="Foster-Nyarko E."/>
            <person name="Jarju S."/>
            <person name="Secka A."/>
            <person name="Antonio M."/>
            <person name="Oren A."/>
            <person name="Chaudhuri R.R."/>
            <person name="La Ragione R."/>
            <person name="Hildebrand F."/>
            <person name="Pallen M.J."/>
        </authorList>
    </citation>
    <scope>NUCLEOTIDE SEQUENCE</scope>
    <source>
        <strain evidence="2">CHK190-19873</strain>
    </source>
</reference>
<comment type="caution">
    <text evidence="2">The sequence shown here is derived from an EMBL/GenBank/DDBJ whole genome shotgun (WGS) entry which is preliminary data.</text>
</comment>
<dbReference type="InterPro" id="IPR027417">
    <property type="entry name" value="P-loop_NTPase"/>
</dbReference>
<dbReference type="Pfam" id="PF09820">
    <property type="entry name" value="AAA-ATPase_like"/>
    <property type="match status" value="1"/>
</dbReference>
<dbReference type="PANTHER" id="PTHR34825">
    <property type="entry name" value="CONSERVED PROTEIN, WITH A WEAK D-GALACTARATE DEHYDRATASE/ALTRONATE HYDROLASE DOMAIN"/>
    <property type="match status" value="1"/>
</dbReference>